<evidence type="ECO:0000313" key="2">
    <source>
        <dbReference type="EMBL" id="MFH5207875.1"/>
    </source>
</evidence>
<organism evidence="2 3">
    <name type="scientific">Antrihabitans spumae</name>
    <dbReference type="NCBI Taxonomy" id="3373370"/>
    <lineage>
        <taxon>Bacteria</taxon>
        <taxon>Bacillati</taxon>
        <taxon>Actinomycetota</taxon>
        <taxon>Actinomycetes</taxon>
        <taxon>Mycobacteriales</taxon>
        <taxon>Nocardiaceae</taxon>
        <taxon>Antrihabitans</taxon>
    </lineage>
</organism>
<dbReference type="InterPro" id="IPR022104">
    <property type="entry name" value="DUF3644"/>
</dbReference>
<accession>A0ABW7JIT3</accession>
<protein>
    <submittedName>
        <fullName evidence="2">DUF3644 domain-containing protein</fullName>
    </submittedName>
</protein>
<dbReference type="Proteomes" id="UP001609175">
    <property type="component" value="Unassembled WGS sequence"/>
</dbReference>
<evidence type="ECO:0000259" key="1">
    <source>
        <dbReference type="Pfam" id="PF12358"/>
    </source>
</evidence>
<gene>
    <name evidence="2" type="ORF">ACHIPZ_06555</name>
</gene>
<dbReference type="EMBL" id="JBIMSO010000030">
    <property type="protein sequence ID" value="MFH5207875.1"/>
    <property type="molecule type" value="Genomic_DNA"/>
</dbReference>
<dbReference type="Pfam" id="PF12358">
    <property type="entry name" value="DUF3644"/>
    <property type="match status" value="1"/>
</dbReference>
<comment type="caution">
    <text evidence="2">The sequence shown here is derived from an EMBL/GenBank/DDBJ whole genome shotgun (WGS) entry which is preliminary data.</text>
</comment>
<feature type="domain" description="DUF3644" evidence="1">
    <location>
        <begin position="1"/>
        <end position="182"/>
    </location>
</feature>
<name>A0ABW7JIT3_9NOCA</name>
<dbReference type="RefSeq" id="WP_395113312.1">
    <property type="nucleotide sequence ID" value="NZ_JBIMSO010000030.1"/>
</dbReference>
<evidence type="ECO:0000313" key="3">
    <source>
        <dbReference type="Proteomes" id="UP001609175"/>
    </source>
</evidence>
<reference evidence="2 3" key="1">
    <citation type="submission" date="2024-10" db="EMBL/GenBank/DDBJ databases">
        <authorList>
            <person name="Riesco R."/>
        </authorList>
    </citation>
    <scope>NUCLEOTIDE SEQUENCE [LARGE SCALE GENOMIC DNA]</scope>
    <source>
        <strain evidence="2 3">NCIMB 15449</strain>
    </source>
</reference>
<proteinExistence type="predicted"/>
<sequence length="353" mass="40014">MLQAARDEACLAVRLYNDPAEARSFEAFIVHMHLAWLYLFHAEFSRDGIDIRYRSKDNPRRFDKVDGEPKRWELAKCVTHRWPSEGAVRANLEFFIALRNKIEHRYTRHQTELALAVGGMSQALLLNFEEELTSKFGTQNSLAARLRFPIFIGTFTEDGERALVQLRSKLPKPLRQFIAESTADLPSTIRGDQRFDLRLRVLLQVATGGSNALAVEFTRYDDLTEEQKQAVAAIGAKGTVLVREQKRAVSNLGCFKPRQVVNEVAPRIPFIFNMSHLVAAYKSESVRPPNGSPTPHRTLEQFCTYDEPHGDYVYTSAYIEHLVSKLSTEEGFRSLTGMAPRPKQTEIALDAAS</sequence>